<accession>A0ABT5XSW1</accession>
<dbReference type="EMBL" id="JARFVA010000006">
    <property type="protein sequence ID" value="MDF0708671.1"/>
    <property type="molecule type" value="Genomic_DNA"/>
</dbReference>
<keyword evidence="1" id="KW-0732">Signal</keyword>
<dbReference type="Proteomes" id="UP001217083">
    <property type="component" value="Unassembled WGS sequence"/>
</dbReference>
<evidence type="ECO:0000256" key="1">
    <source>
        <dbReference type="SAM" id="SignalP"/>
    </source>
</evidence>
<protein>
    <recommendedName>
        <fullName evidence="4">Outer membrane protein beta-barrel domain-containing protein</fullName>
    </recommendedName>
</protein>
<feature type="signal peptide" evidence="1">
    <location>
        <begin position="1"/>
        <end position="22"/>
    </location>
</feature>
<dbReference type="RefSeq" id="WP_275650550.1">
    <property type="nucleotide sequence ID" value="NZ_JARFVA010000006.1"/>
</dbReference>
<gene>
    <name evidence="2" type="ORF">PY091_15720</name>
</gene>
<name>A0ABT5XSW1_9FLAO</name>
<evidence type="ECO:0000313" key="2">
    <source>
        <dbReference type="EMBL" id="MDF0708671.1"/>
    </source>
</evidence>
<evidence type="ECO:0008006" key="4">
    <source>
        <dbReference type="Google" id="ProtNLM"/>
    </source>
</evidence>
<keyword evidence="3" id="KW-1185">Reference proteome</keyword>
<organism evidence="2 3">
    <name type="scientific">Flagellimonas okinawensis</name>
    <dbReference type="NCBI Taxonomy" id="3031324"/>
    <lineage>
        <taxon>Bacteria</taxon>
        <taxon>Pseudomonadati</taxon>
        <taxon>Bacteroidota</taxon>
        <taxon>Flavobacteriia</taxon>
        <taxon>Flavobacteriales</taxon>
        <taxon>Flavobacteriaceae</taxon>
        <taxon>Flagellimonas</taxon>
    </lineage>
</organism>
<reference evidence="2 3" key="1">
    <citation type="submission" date="2023-03" db="EMBL/GenBank/DDBJ databases">
        <title>Muricauda XX sp. nov. and Muricauda XXX sp. nov., two novel species isolated from Okinawa Trough.</title>
        <authorList>
            <person name="Cao W."/>
            <person name="Deng X."/>
        </authorList>
    </citation>
    <scope>NUCLEOTIDE SEQUENCE [LARGE SCALE GENOMIC DNA]</scope>
    <source>
        <strain evidence="2 3">81s02</strain>
    </source>
</reference>
<evidence type="ECO:0000313" key="3">
    <source>
        <dbReference type="Proteomes" id="UP001217083"/>
    </source>
</evidence>
<proteinExistence type="predicted"/>
<sequence length="174" mass="18600">MKKKTFFLAIIAMVAFSFSSMAQHVDRTSFKAGVFAGLPVGDAADFSSFSLGIDLGYHWSVSEMVDVGIASGFLNSFGSDVEFTDGPITVSGNFGDIQFVPVAAAFRLYPNYNFKLGGDIGYAVGINEGNEGGFYVRPMIGYNITGNTELNVSYINVSNNGSFSVVALGLLFLF</sequence>
<comment type="caution">
    <text evidence="2">The sequence shown here is derived from an EMBL/GenBank/DDBJ whole genome shotgun (WGS) entry which is preliminary data.</text>
</comment>
<feature type="chain" id="PRO_5047491762" description="Outer membrane protein beta-barrel domain-containing protein" evidence="1">
    <location>
        <begin position="23"/>
        <end position="174"/>
    </location>
</feature>